<proteinExistence type="predicted"/>
<dbReference type="RefSeq" id="WP_217856146.1">
    <property type="nucleotide sequence ID" value="NZ_CP077079.1"/>
</dbReference>
<dbReference type="EMBL" id="CP077079">
    <property type="protein sequence ID" value="QXH69387.1"/>
    <property type="molecule type" value="Genomic_DNA"/>
</dbReference>
<gene>
    <name evidence="1" type="ORF">KSS96_10850</name>
</gene>
<accession>A0ABX8P6K7</accession>
<dbReference type="Proteomes" id="UP000886848">
    <property type="component" value="Chromosome"/>
</dbReference>
<evidence type="ECO:0000313" key="2">
    <source>
        <dbReference type="Proteomes" id="UP000886848"/>
    </source>
</evidence>
<keyword evidence="2" id="KW-1185">Reference proteome</keyword>
<reference evidence="1" key="1">
    <citation type="journal article" date="2021" name="Microorganisms">
        <title>The Ever-Expanding Pseudomonas Genus: Description of 43 New Species and Partition of the Pseudomonas putida Group.</title>
        <authorList>
            <person name="Girard L."/>
            <person name="Lood C."/>
            <person name="Hofte M."/>
            <person name="Vandamme P."/>
            <person name="Rokni-Zadeh H."/>
            <person name="van Noort V."/>
            <person name="Lavigne R."/>
            <person name="De Mot R."/>
        </authorList>
    </citation>
    <scope>NUCLEOTIDE SEQUENCE</scope>
    <source>
        <strain evidence="1">SWRI132</strain>
    </source>
</reference>
<evidence type="ECO:0000313" key="1">
    <source>
        <dbReference type="EMBL" id="QXH69387.1"/>
    </source>
</evidence>
<organism evidence="1 2">
    <name type="scientific">Pseudomonas asgharzadehiana</name>
    <dbReference type="NCBI Taxonomy" id="2842349"/>
    <lineage>
        <taxon>Bacteria</taxon>
        <taxon>Pseudomonadati</taxon>
        <taxon>Pseudomonadota</taxon>
        <taxon>Gammaproteobacteria</taxon>
        <taxon>Pseudomonadales</taxon>
        <taxon>Pseudomonadaceae</taxon>
        <taxon>Pseudomonas</taxon>
    </lineage>
</organism>
<name>A0ABX8P6K7_9PSED</name>
<protein>
    <submittedName>
        <fullName evidence="1">Uncharacterized protein</fullName>
    </submittedName>
</protein>
<sequence length="100" mass="11513">MSNAIFDFLAHSLLFDQSLISTNYQGESDQRLELELEKYRKHCMDELENISVEINRHNGNLSCVGSYEMASLSSLKRAALYVEQMVLPDPRSRVIQRCNT</sequence>